<name>A0A2T0BBB5_9CLOT</name>
<dbReference type="AlphaFoldDB" id="A0A2T0BBB5"/>
<sequence length="184" mass="21379">MKENIYYSVVKKWFLFSIPFIFILGSLFHFAFEFTGKSIILAPFFPVNESIYEHLKLTFYPIFIWQLIGYLFLKNRVRIILKNWVISNAISIILSSILTIFLYYSAAGAFNIHSTIANISFYFISIALGQVLGLHLYKNCDDNRNLFLLSITMILCMFICFTIFTFMPPKLSLFMESSTGLYGI</sequence>
<dbReference type="Pfam" id="PF20122">
    <property type="entry name" value="DUF6512"/>
    <property type="match status" value="1"/>
</dbReference>
<organism evidence="2 3">
    <name type="scientific">Clostridium vincentii</name>
    <dbReference type="NCBI Taxonomy" id="52704"/>
    <lineage>
        <taxon>Bacteria</taxon>
        <taxon>Bacillati</taxon>
        <taxon>Bacillota</taxon>
        <taxon>Clostridia</taxon>
        <taxon>Eubacteriales</taxon>
        <taxon>Clostridiaceae</taxon>
        <taxon>Clostridium</taxon>
    </lineage>
</organism>
<feature type="transmembrane region" description="Helical" evidence="1">
    <location>
        <begin position="85"/>
        <end position="106"/>
    </location>
</feature>
<keyword evidence="3" id="KW-1185">Reference proteome</keyword>
<feature type="transmembrane region" description="Helical" evidence="1">
    <location>
        <begin position="51"/>
        <end position="73"/>
    </location>
</feature>
<dbReference type="Proteomes" id="UP000239471">
    <property type="component" value="Unassembled WGS sequence"/>
</dbReference>
<evidence type="ECO:0000313" key="3">
    <source>
        <dbReference type="Proteomes" id="UP000239471"/>
    </source>
</evidence>
<keyword evidence="1" id="KW-1133">Transmembrane helix</keyword>
<evidence type="ECO:0000256" key="1">
    <source>
        <dbReference type="SAM" id="Phobius"/>
    </source>
</evidence>
<keyword evidence="1" id="KW-0812">Transmembrane</keyword>
<evidence type="ECO:0000313" key="2">
    <source>
        <dbReference type="EMBL" id="PRR81107.1"/>
    </source>
</evidence>
<feature type="transmembrane region" description="Helical" evidence="1">
    <location>
        <begin position="146"/>
        <end position="167"/>
    </location>
</feature>
<feature type="transmembrane region" description="Helical" evidence="1">
    <location>
        <begin position="112"/>
        <end position="134"/>
    </location>
</feature>
<accession>A0A2T0BBB5</accession>
<protein>
    <submittedName>
        <fullName evidence="2">Uncharacterized protein</fullName>
    </submittedName>
</protein>
<dbReference type="OrthoDB" id="48209at2"/>
<keyword evidence="1" id="KW-0472">Membrane</keyword>
<dbReference type="EMBL" id="PVXQ01000036">
    <property type="protein sequence ID" value="PRR81107.1"/>
    <property type="molecule type" value="Genomic_DNA"/>
</dbReference>
<dbReference type="InterPro" id="IPR045407">
    <property type="entry name" value="DUF6512"/>
</dbReference>
<reference evidence="2 3" key="1">
    <citation type="submission" date="2018-03" db="EMBL/GenBank/DDBJ databases">
        <title>Genome sequence of Clostridium vincentii DSM 10228.</title>
        <authorList>
            <person name="Poehlein A."/>
            <person name="Daniel R."/>
        </authorList>
    </citation>
    <scope>NUCLEOTIDE SEQUENCE [LARGE SCALE GENOMIC DNA]</scope>
    <source>
        <strain evidence="2 3">DSM 10228</strain>
    </source>
</reference>
<dbReference type="RefSeq" id="WP_106060699.1">
    <property type="nucleotide sequence ID" value="NZ_PVXQ01000036.1"/>
</dbReference>
<gene>
    <name evidence="2" type="ORF">CLVI_27810</name>
</gene>
<comment type="caution">
    <text evidence="2">The sequence shown here is derived from an EMBL/GenBank/DDBJ whole genome shotgun (WGS) entry which is preliminary data.</text>
</comment>
<feature type="transmembrane region" description="Helical" evidence="1">
    <location>
        <begin position="12"/>
        <end position="31"/>
    </location>
</feature>
<proteinExistence type="predicted"/>